<reference evidence="1 2" key="1">
    <citation type="journal article" date="2016" name="Mol. Biol. Evol.">
        <title>Comparative Genomics of Early-Diverging Mushroom-Forming Fungi Provides Insights into the Origins of Lignocellulose Decay Capabilities.</title>
        <authorList>
            <person name="Nagy L.G."/>
            <person name="Riley R."/>
            <person name="Tritt A."/>
            <person name="Adam C."/>
            <person name="Daum C."/>
            <person name="Floudas D."/>
            <person name="Sun H."/>
            <person name="Yadav J.S."/>
            <person name="Pangilinan J."/>
            <person name="Larsson K.H."/>
            <person name="Matsuura K."/>
            <person name="Barry K."/>
            <person name="Labutti K."/>
            <person name="Kuo R."/>
            <person name="Ohm R.A."/>
            <person name="Bhattacharya S.S."/>
            <person name="Shirouzu T."/>
            <person name="Yoshinaga Y."/>
            <person name="Martin F.M."/>
            <person name="Grigoriev I.V."/>
            <person name="Hibbett D.S."/>
        </authorList>
    </citation>
    <scope>NUCLEOTIDE SEQUENCE [LARGE SCALE GENOMIC DNA]</scope>
    <source>
        <strain evidence="1 2">CBS 109695</strain>
    </source>
</reference>
<dbReference type="EMBL" id="KV417636">
    <property type="protein sequence ID" value="KZP13215.1"/>
    <property type="molecule type" value="Genomic_DNA"/>
</dbReference>
<protein>
    <submittedName>
        <fullName evidence="1">Uncharacterized protein</fullName>
    </submittedName>
</protein>
<gene>
    <name evidence="1" type="ORF">FIBSPDRAFT_897598</name>
</gene>
<keyword evidence="2" id="KW-1185">Reference proteome</keyword>
<evidence type="ECO:0000313" key="1">
    <source>
        <dbReference type="EMBL" id="KZP13215.1"/>
    </source>
</evidence>
<accession>A0A166C268</accession>
<evidence type="ECO:0000313" key="2">
    <source>
        <dbReference type="Proteomes" id="UP000076532"/>
    </source>
</evidence>
<organism evidence="1 2">
    <name type="scientific">Athelia psychrophila</name>
    <dbReference type="NCBI Taxonomy" id="1759441"/>
    <lineage>
        <taxon>Eukaryota</taxon>
        <taxon>Fungi</taxon>
        <taxon>Dikarya</taxon>
        <taxon>Basidiomycota</taxon>
        <taxon>Agaricomycotina</taxon>
        <taxon>Agaricomycetes</taxon>
        <taxon>Agaricomycetidae</taxon>
        <taxon>Atheliales</taxon>
        <taxon>Atheliaceae</taxon>
        <taxon>Athelia</taxon>
    </lineage>
</organism>
<dbReference type="Proteomes" id="UP000076532">
    <property type="component" value="Unassembled WGS sequence"/>
</dbReference>
<sequence>MAVTAATGVYAPRGNALRRNLPFWVPREGKGPFKIGQGLGKSMDRRVEATSRQATSALYSTGQEAICLNLIGASGPADQAGYTPIPTPERISYKLSQDDFGRARAKKQPPLCIHGIMQRIINYNAKRHLLICSCRIRCSLRETPPQPEEVIHRRIRPCRLETDAPVRGRPGIEDRGRGNYYWPTEVSSTCARGEPLILRRAVISGWRGP</sequence>
<name>A0A166C268_9AGAM</name>
<proteinExistence type="predicted"/>
<dbReference type="AlphaFoldDB" id="A0A166C268"/>